<gene>
    <name evidence="4" type="ORF">BJG266_LOCUS1591</name>
    <name evidence="5" type="ORF">QVE165_LOCUS1240</name>
</gene>
<keyword evidence="2" id="KW-0812">Transmembrane</keyword>
<feature type="region of interest" description="Disordered" evidence="1">
    <location>
        <begin position="584"/>
        <end position="657"/>
    </location>
</feature>
<dbReference type="EMBL" id="CAJNOM010000004">
    <property type="protein sequence ID" value="CAF0746780.1"/>
    <property type="molecule type" value="Genomic_DNA"/>
</dbReference>
<reference evidence="4" key="1">
    <citation type="submission" date="2021-02" db="EMBL/GenBank/DDBJ databases">
        <authorList>
            <person name="Nowell W R."/>
        </authorList>
    </citation>
    <scope>NUCLEOTIDE SEQUENCE</scope>
</reference>
<evidence type="ECO:0000313" key="6">
    <source>
        <dbReference type="Proteomes" id="UP000663832"/>
    </source>
</evidence>
<sequence>MCCNYLFLLLFIGLSYGDQCKVNNRTDFFRSKSGSCVSCLSHCNYQTNVCLYPNQLRGICSSMYYARNIRECQQQLTPDIVHSFLRSNQSNLFDHDKNNDEPVCLFCGNFTRGHRCEYCRQRPNGKQLSHLIELKSQIATCFECSCSGQTYDCRTNITDGCWCLSHLLDSNLVDVNLYHCLSNRTYIHDQEHGQCRSRIHQQCNTCKRGYNGVTSDRGHRCYKVLTTDTIQCFEYGNTLKSCSNGNEIIKSEDNGTILFEITPSYRNLNIRVLIGIENGFVDVICSIRNANFLVLNDHRVYYEHQSLTDIEPIIRDYDLTYEDLNFGLLYSDPSDIIILRNLSSRHRLTLLISPANIDFTQDNLRCLLVDQPLSRIRSSDLFDPIHQSISFSLSDYRAIHLTTGSLYSSIKTHGFIKIYQSRMNIDLFVFFSVFFSSFFLFLSIGICFWKVKFAYEIHRRRRTLKHEYHKRMARPFAKIQLFIKPSTIISNDEENFQQLSSPVVSSSVDIPLLLPSTRTDIDYSPHVVSVEPLRDQNNCYTTLLFHLPGDLSTQYRLCAGTTLAQLPSDYSNALSNARMEAELQKRNRRRKKYNGQNTHKPKVIVKKTTANARHHQQQQQRRRKHHHHRQQQQQQQLLPPPPPPPPQQQQPRTTVEP</sequence>
<name>A0A813NDJ3_9BILA</name>
<keyword evidence="6" id="KW-1185">Reference proteome</keyword>
<dbReference type="Proteomes" id="UP000663877">
    <property type="component" value="Unassembled WGS sequence"/>
</dbReference>
<evidence type="ECO:0000313" key="5">
    <source>
        <dbReference type="EMBL" id="CAF0746780.1"/>
    </source>
</evidence>
<evidence type="ECO:0000313" key="7">
    <source>
        <dbReference type="Proteomes" id="UP000663877"/>
    </source>
</evidence>
<feature type="chain" id="PRO_5036409069" evidence="3">
    <location>
        <begin position="18"/>
        <end position="657"/>
    </location>
</feature>
<evidence type="ECO:0000313" key="4">
    <source>
        <dbReference type="EMBL" id="CAF0737064.1"/>
    </source>
</evidence>
<dbReference type="OrthoDB" id="263283at2759"/>
<comment type="caution">
    <text evidence="4">The sequence shown here is derived from an EMBL/GenBank/DDBJ whole genome shotgun (WGS) entry which is preliminary data.</text>
</comment>
<feature type="compositionally biased region" description="Pro residues" evidence="1">
    <location>
        <begin position="638"/>
        <end position="648"/>
    </location>
</feature>
<dbReference type="Proteomes" id="UP000663832">
    <property type="component" value="Unassembled WGS sequence"/>
</dbReference>
<keyword evidence="2" id="KW-1133">Transmembrane helix</keyword>
<accession>A0A813NDJ3</accession>
<proteinExistence type="predicted"/>
<evidence type="ECO:0000256" key="1">
    <source>
        <dbReference type="SAM" id="MobiDB-lite"/>
    </source>
</evidence>
<evidence type="ECO:0000256" key="3">
    <source>
        <dbReference type="SAM" id="SignalP"/>
    </source>
</evidence>
<feature type="transmembrane region" description="Helical" evidence="2">
    <location>
        <begin position="427"/>
        <end position="451"/>
    </location>
</feature>
<keyword evidence="3" id="KW-0732">Signal</keyword>
<dbReference type="AlphaFoldDB" id="A0A813NDJ3"/>
<feature type="compositionally biased region" description="Basic residues" evidence="1">
    <location>
        <begin position="612"/>
        <end position="630"/>
    </location>
</feature>
<feature type="compositionally biased region" description="Basic residues" evidence="1">
    <location>
        <begin position="586"/>
        <end position="605"/>
    </location>
</feature>
<protein>
    <submittedName>
        <fullName evidence="4">Uncharacterized protein</fullName>
    </submittedName>
</protein>
<feature type="signal peptide" evidence="3">
    <location>
        <begin position="1"/>
        <end position="17"/>
    </location>
</feature>
<organism evidence="4 7">
    <name type="scientific">Adineta steineri</name>
    <dbReference type="NCBI Taxonomy" id="433720"/>
    <lineage>
        <taxon>Eukaryota</taxon>
        <taxon>Metazoa</taxon>
        <taxon>Spiralia</taxon>
        <taxon>Gnathifera</taxon>
        <taxon>Rotifera</taxon>
        <taxon>Eurotatoria</taxon>
        <taxon>Bdelloidea</taxon>
        <taxon>Adinetida</taxon>
        <taxon>Adinetidae</taxon>
        <taxon>Adineta</taxon>
    </lineage>
</organism>
<keyword evidence="2" id="KW-0472">Membrane</keyword>
<dbReference type="EMBL" id="CAJNOI010000004">
    <property type="protein sequence ID" value="CAF0737064.1"/>
    <property type="molecule type" value="Genomic_DNA"/>
</dbReference>
<evidence type="ECO:0000256" key="2">
    <source>
        <dbReference type="SAM" id="Phobius"/>
    </source>
</evidence>